<dbReference type="InterPro" id="IPR041700">
    <property type="entry name" value="OMP_b-brl_3"/>
</dbReference>
<reference evidence="2 3" key="1">
    <citation type="submission" date="2016-10" db="EMBL/GenBank/DDBJ databases">
        <authorList>
            <person name="de Groot N.N."/>
        </authorList>
    </citation>
    <scope>NUCLEOTIDE SEQUENCE [LARGE SCALE GENOMIC DNA]</scope>
    <source>
        <strain evidence="2 3">DSM 19033</strain>
    </source>
</reference>
<dbReference type="OrthoDB" id="1086219at2"/>
<protein>
    <submittedName>
        <fullName evidence="2">Outer membrane receptor proteins, mostly Fe transport</fullName>
    </submittedName>
</protein>
<keyword evidence="2" id="KW-0675">Receptor</keyword>
<dbReference type="SUPFAM" id="SSF56935">
    <property type="entry name" value="Porins"/>
    <property type="match status" value="1"/>
</dbReference>
<dbReference type="Pfam" id="PF14905">
    <property type="entry name" value="OMP_b-brl_3"/>
    <property type="match status" value="1"/>
</dbReference>
<dbReference type="Proteomes" id="UP000198850">
    <property type="component" value="Unassembled WGS sequence"/>
</dbReference>
<feature type="domain" description="Outer membrane protein beta-barrel" evidence="1">
    <location>
        <begin position="416"/>
        <end position="779"/>
    </location>
</feature>
<accession>A0A1H4FVI5</accession>
<dbReference type="SUPFAM" id="SSF49464">
    <property type="entry name" value="Carboxypeptidase regulatory domain-like"/>
    <property type="match status" value="1"/>
</dbReference>
<sequence>MKNEVLNINFFLILFVFFTLLNRSDSFAQNFYKVKGNIKDSTKNAIQNAEVSLITGKDTLHSKTDTAGVFKFMNVRSNVFLLKVYASGYDMLGKEYHDKTANPEILIPTIHLQIVVKQLKEVEIKGKSQPVRFKRDTVEFDALAYAIHDRDRVSDLMRQLPGVDIDRDGNASYMGKTLTKIRVNGKDFFSGNVKQFISQLPAGIVGKLQIIDDYGDVANFTGIKNGDGSKMLNLVIKDGMDSGDFGLLSANYGTNDRYGAGLNSNLWRGSRQISLNGNTSKTSGIGGNLKSTDVSLNYRDNVGANTVLSGAYNYGYSQNSLRQQSYLKTVSPMGDLFNISTNDVLSKTHVNNVSANLNYGGKGNLLQIGLRGLLPRSSSEVQSMSKQTGVIRQDLSTESLANQNSPNLSADILVGHQFKKAGRNLSLSLSAGTALADTREGLDNDINYYEGNSLIKDSVLNRLIDIHNRNNNFGINLTFSEPIRIKDDKRSSLDFNYSFSSLTTTNKQETSVKNHNTVPLMVDSLTSISRTSFSNHLFGLFYRYSAKKINYSTGLNIRPNKLKTFTMAPDKNNSVSGLNVSPVLRFDYTPSERNSWSANYNGSNTAPNINQLQPVRDIRNLQNIIVGNPDLKTSFTHFLNLNYRHNAPDSRNSIQVVLTASLFQNQIVTNSVLVNDTLNSFRQETHFLNTNGNYTTGVNYYLNIRLADKKYSLNVKGGANYDRRVSFSENLRNIGQAVNLNQGVGIQLNQKWLTVTTDANYIYRTNQYSISGVNKDIVQTWIFTADSRIFISEKFKAGTTISKTVNNGFALHAVNPLIIGGYVEQLFFRSRILSLKLEAYDILNQANGLSRSVSGNTTLETKNELMSRYFLISLDLRFEKFGIQ</sequence>
<name>A0A1H4FVI5_9SPHI</name>
<dbReference type="EMBL" id="FNRA01000008">
    <property type="protein sequence ID" value="SEB01294.1"/>
    <property type="molecule type" value="Genomic_DNA"/>
</dbReference>
<dbReference type="RefSeq" id="WP_090558055.1">
    <property type="nucleotide sequence ID" value="NZ_FNRA01000008.1"/>
</dbReference>
<evidence type="ECO:0000313" key="3">
    <source>
        <dbReference type="Proteomes" id="UP000198850"/>
    </source>
</evidence>
<evidence type="ECO:0000313" key="2">
    <source>
        <dbReference type="EMBL" id="SEB01294.1"/>
    </source>
</evidence>
<organism evidence="2 3">
    <name type="scientific">Pedobacter hartonius</name>
    <dbReference type="NCBI Taxonomy" id="425514"/>
    <lineage>
        <taxon>Bacteria</taxon>
        <taxon>Pseudomonadati</taxon>
        <taxon>Bacteroidota</taxon>
        <taxon>Sphingobacteriia</taxon>
        <taxon>Sphingobacteriales</taxon>
        <taxon>Sphingobacteriaceae</taxon>
        <taxon>Pedobacter</taxon>
    </lineage>
</organism>
<keyword evidence="3" id="KW-1185">Reference proteome</keyword>
<proteinExistence type="predicted"/>
<dbReference type="STRING" id="425514.SAMN05443550_108165"/>
<dbReference type="InterPro" id="IPR008969">
    <property type="entry name" value="CarboxyPept-like_regulatory"/>
</dbReference>
<evidence type="ECO:0000259" key="1">
    <source>
        <dbReference type="Pfam" id="PF14905"/>
    </source>
</evidence>
<dbReference type="AlphaFoldDB" id="A0A1H4FVI5"/>
<gene>
    <name evidence="2" type="ORF">SAMN05443550_108165</name>
</gene>